<evidence type="ECO:0000313" key="2">
    <source>
        <dbReference type="EMBL" id="SIS79741.1"/>
    </source>
</evidence>
<feature type="transmembrane region" description="Helical" evidence="1">
    <location>
        <begin position="112"/>
        <end position="131"/>
    </location>
</feature>
<keyword evidence="1" id="KW-1133">Transmembrane helix</keyword>
<dbReference type="RefSeq" id="WP_076366019.1">
    <property type="nucleotide sequence ID" value="NZ_FTOM01000005.1"/>
</dbReference>
<feature type="transmembrane region" description="Helical" evidence="1">
    <location>
        <begin position="166"/>
        <end position="184"/>
    </location>
</feature>
<reference evidence="3" key="1">
    <citation type="submission" date="2017-01" db="EMBL/GenBank/DDBJ databases">
        <authorList>
            <person name="Varghese N."/>
            <person name="Submissions S."/>
        </authorList>
    </citation>
    <scope>NUCLEOTIDE SEQUENCE [LARGE SCALE GENOMIC DNA]</scope>
    <source>
        <strain evidence="3">DSM 18714</strain>
    </source>
</reference>
<evidence type="ECO:0000313" key="3">
    <source>
        <dbReference type="Proteomes" id="UP000186098"/>
    </source>
</evidence>
<accession>A0A1N7M1D2</accession>
<keyword evidence="3" id="KW-1185">Reference proteome</keyword>
<dbReference type="Proteomes" id="UP000186098">
    <property type="component" value="Unassembled WGS sequence"/>
</dbReference>
<evidence type="ECO:0000256" key="1">
    <source>
        <dbReference type="SAM" id="Phobius"/>
    </source>
</evidence>
<dbReference type="STRING" id="407234.SAMN05421795_10535"/>
<organism evidence="2 3">
    <name type="scientific">Phaeovulum vinaykumarii</name>
    <dbReference type="NCBI Taxonomy" id="407234"/>
    <lineage>
        <taxon>Bacteria</taxon>
        <taxon>Pseudomonadati</taxon>
        <taxon>Pseudomonadota</taxon>
        <taxon>Alphaproteobacteria</taxon>
        <taxon>Rhodobacterales</taxon>
        <taxon>Paracoccaceae</taxon>
        <taxon>Phaeovulum</taxon>
    </lineage>
</organism>
<dbReference type="AlphaFoldDB" id="A0A1N7M1D2"/>
<dbReference type="EMBL" id="FTOM01000005">
    <property type="protein sequence ID" value="SIS79741.1"/>
    <property type="molecule type" value="Genomic_DNA"/>
</dbReference>
<keyword evidence="1" id="KW-0812">Transmembrane</keyword>
<feature type="transmembrane region" description="Helical" evidence="1">
    <location>
        <begin position="39"/>
        <end position="61"/>
    </location>
</feature>
<protein>
    <submittedName>
        <fullName evidence="2">Uncharacterized protein</fullName>
    </submittedName>
</protein>
<sequence>MMQIVLAIVIGGAFGAVLDRVGATNPSVLGRMLALRALALMKAILLAIGMASILIFGGQMLGIVDVAHMSVKAANAGVLIGGALLGAGWALAGYCPGTGLGAAASGRIDAMVFVLGGLAGALAYTFAYPMVKSMGLLDDLFGGKVTLAPVPGATYEGLYQGMSGDMLGLILGAVFVVVAFVIPSRERRAPASEMPAE</sequence>
<dbReference type="Pfam" id="PF04143">
    <property type="entry name" value="Sulf_transp"/>
    <property type="match status" value="1"/>
</dbReference>
<dbReference type="OrthoDB" id="8444739at2"/>
<dbReference type="InterPro" id="IPR007272">
    <property type="entry name" value="Sulf_transp_TsuA/YedE"/>
</dbReference>
<keyword evidence="1" id="KW-0472">Membrane</keyword>
<gene>
    <name evidence="2" type="ORF">SAMN05421795_10535</name>
</gene>
<name>A0A1N7M1D2_9RHOB</name>
<feature type="transmembrane region" description="Helical" evidence="1">
    <location>
        <begin position="73"/>
        <end position="92"/>
    </location>
</feature>
<proteinExistence type="predicted"/>